<evidence type="ECO:0000256" key="2">
    <source>
        <dbReference type="ARBA" id="ARBA00022884"/>
    </source>
</evidence>
<comment type="similarity">
    <text evidence="4">Belongs to the NAC-alpha family.</text>
</comment>
<dbReference type="Gene3D" id="1.10.8.10">
    <property type="entry name" value="DNA helicase RuvA subunit, C-terminal domain"/>
    <property type="match status" value="1"/>
</dbReference>
<evidence type="ECO:0000256" key="5">
    <source>
        <dbReference type="NCBIfam" id="TIGR00264"/>
    </source>
</evidence>
<dbReference type="InterPro" id="IPR044034">
    <property type="entry name" value="NAC-like_UBA"/>
</dbReference>
<dbReference type="OrthoDB" id="53273at2157"/>
<dbReference type="CDD" id="cd14359">
    <property type="entry name" value="UBA_AeNAC"/>
    <property type="match status" value="1"/>
</dbReference>
<dbReference type="GO" id="GO:0015031">
    <property type="term" value="P:protein transport"/>
    <property type="evidence" value="ECO:0007669"/>
    <property type="project" value="UniProtKB-UniRule"/>
</dbReference>
<dbReference type="GO" id="GO:0003723">
    <property type="term" value="F:RNA binding"/>
    <property type="evidence" value="ECO:0007669"/>
    <property type="project" value="UniProtKB-UniRule"/>
</dbReference>
<dbReference type="Proteomes" id="UP000740329">
    <property type="component" value="Unassembled WGS sequence"/>
</dbReference>
<comment type="function">
    <text evidence="4">Contacts the emerging nascent chain on the ribosome.</text>
</comment>
<evidence type="ECO:0000256" key="3">
    <source>
        <dbReference type="ARBA" id="ARBA00022927"/>
    </source>
</evidence>
<evidence type="ECO:0000313" key="7">
    <source>
        <dbReference type="EMBL" id="MBP2200627.1"/>
    </source>
</evidence>
<dbReference type="EMBL" id="JAGGMV010000001">
    <property type="protein sequence ID" value="MBP2200627.1"/>
    <property type="molecule type" value="Genomic_DNA"/>
</dbReference>
<dbReference type="AlphaFoldDB" id="A0A8J7RC90"/>
<evidence type="ECO:0000256" key="4">
    <source>
        <dbReference type="HAMAP-Rule" id="MF_00814"/>
    </source>
</evidence>
<keyword evidence="2 4" id="KW-0694">RNA-binding</keyword>
<organism evidence="7 8">
    <name type="scientific">Methanococcus voltae</name>
    <dbReference type="NCBI Taxonomy" id="2188"/>
    <lineage>
        <taxon>Archaea</taxon>
        <taxon>Methanobacteriati</taxon>
        <taxon>Methanobacteriota</taxon>
        <taxon>Methanomada group</taxon>
        <taxon>Methanococci</taxon>
        <taxon>Methanococcales</taxon>
        <taxon>Methanococcaceae</taxon>
        <taxon>Methanococcus</taxon>
    </lineage>
</organism>
<accession>A0A8J7RC90</accession>
<comment type="caution">
    <text evidence="7">The sequence shown here is derived from an EMBL/GenBank/DDBJ whole genome shotgun (WGS) entry which is preliminary data.</text>
</comment>
<gene>
    <name evidence="4" type="primary">nac</name>
    <name evidence="7" type="ORF">J3E07_000025</name>
</gene>
<dbReference type="SUPFAM" id="SSF46934">
    <property type="entry name" value="UBA-like"/>
    <property type="match status" value="1"/>
</dbReference>
<proteinExistence type="inferred from homology"/>
<protein>
    <recommendedName>
        <fullName evidence="4 5">Nascent polypeptide-associated complex protein</fullName>
    </recommendedName>
</protein>
<dbReference type="NCBIfam" id="TIGR00264">
    <property type="entry name" value="archaeal-type nascent polypeptide-associated complex protein"/>
    <property type="match status" value="1"/>
</dbReference>
<evidence type="ECO:0000259" key="6">
    <source>
        <dbReference type="PROSITE" id="PS51151"/>
    </source>
</evidence>
<reference evidence="7" key="1">
    <citation type="submission" date="2021-03" db="EMBL/GenBank/DDBJ databases">
        <title>Genomic Encyclopedia of Type Strains, Phase IV (KMG-V): Genome sequencing to study the core and pangenomes of soil and plant-associated prokaryotes.</title>
        <authorList>
            <person name="Whitman W."/>
        </authorList>
    </citation>
    <scope>NUCLEOTIDE SEQUENCE</scope>
    <source>
        <strain evidence="7">C4</strain>
    </source>
</reference>
<dbReference type="InterPro" id="IPR038187">
    <property type="entry name" value="NAC_A/B_dom_sf"/>
</dbReference>
<dbReference type="InterPro" id="IPR002715">
    <property type="entry name" value="Nas_poly-pep-assoc_cplx_dom"/>
</dbReference>
<dbReference type="Pfam" id="PF01849">
    <property type="entry name" value="NAC"/>
    <property type="match status" value="1"/>
</dbReference>
<keyword evidence="1 4" id="KW-0813">Transport</keyword>
<name>A0A8J7RC90_METVO</name>
<evidence type="ECO:0000313" key="8">
    <source>
        <dbReference type="Proteomes" id="UP000740329"/>
    </source>
</evidence>
<dbReference type="Pfam" id="PF19026">
    <property type="entry name" value="UBA_HYPK"/>
    <property type="match status" value="1"/>
</dbReference>
<sequence>MFPGGGRMNPRMIKQMQNMMKDMGMDAKDIKALKVTIELDDKLLVFEKPKVQVMDMMGNKTYSITGRAKKVAKTVETIEDVEVTLDITKEDIEMVVSQCNVTEEEARKALEEANGDIAEAILKLGEN</sequence>
<comment type="subunit">
    <text evidence="4">Homodimer. Interacts with the ribosome. Binds ribosomal RNA.</text>
</comment>
<evidence type="ECO:0000256" key="1">
    <source>
        <dbReference type="ARBA" id="ARBA00022448"/>
    </source>
</evidence>
<dbReference type="PROSITE" id="PS51151">
    <property type="entry name" value="NAC_AB"/>
    <property type="match status" value="1"/>
</dbReference>
<dbReference type="RefSeq" id="WP_209590020.1">
    <property type="nucleotide sequence ID" value="NZ_JAGGMU010000001.1"/>
</dbReference>
<dbReference type="HAMAP" id="MF_00814">
    <property type="entry name" value="NAC_arch"/>
    <property type="match status" value="1"/>
</dbReference>
<dbReference type="InterPro" id="IPR009060">
    <property type="entry name" value="UBA-like_sf"/>
</dbReference>
<keyword evidence="3 4" id="KW-0653">Protein transport</keyword>
<dbReference type="SMART" id="SM01407">
    <property type="entry name" value="NAC"/>
    <property type="match status" value="1"/>
</dbReference>
<feature type="domain" description="NAC-A/B" evidence="6">
    <location>
        <begin position="10"/>
        <end position="77"/>
    </location>
</feature>
<dbReference type="InterPro" id="IPR005231">
    <property type="entry name" value="NAC_arc"/>
</dbReference>
<dbReference type="Gene3D" id="2.20.70.30">
    <property type="entry name" value="Nascent polypeptide-associated complex domain"/>
    <property type="match status" value="1"/>
</dbReference>